<evidence type="ECO:0000313" key="2">
    <source>
        <dbReference type="EMBL" id="MBS2097000.1"/>
    </source>
</evidence>
<evidence type="ECO:0000256" key="1">
    <source>
        <dbReference type="SAM" id="SignalP"/>
    </source>
</evidence>
<dbReference type="SUPFAM" id="SSF82185">
    <property type="entry name" value="Histone H3 K4-specific methyltransferase SET7/9 N-terminal domain"/>
    <property type="match status" value="1"/>
</dbReference>
<sequence length="262" mass="29283">MKKLSYILALSIFVLSSCQFFAPETQTNTSGGKNPDGTVVKKTNFNNDPSAPVQWEVTYKLVDDGPALKHGLAKRYYKTGKLAETFTYVNNKKEGLRTTYHGNGKVYKEQMYKNNLLDGICKRYDRDGNMVAEYPYKAGLPGVGLVEYTNLGVKRDAPVLSIKKQDNLRTKGNYIITCSLTGENADRVKSVDFYHGQLIEGKYYHKNLTPLRPISDTKGQLTINVPRGSSLNKTLNFVAVAKTHDGLLYILQKKVALDVRGV</sequence>
<accession>A0ABS5JQ41</accession>
<organism evidence="2 3">
    <name type="scientific">Carboxylicivirga linearis</name>
    <dbReference type="NCBI Taxonomy" id="1628157"/>
    <lineage>
        <taxon>Bacteria</taxon>
        <taxon>Pseudomonadati</taxon>
        <taxon>Bacteroidota</taxon>
        <taxon>Bacteroidia</taxon>
        <taxon>Marinilabiliales</taxon>
        <taxon>Marinilabiliaceae</taxon>
        <taxon>Carboxylicivirga</taxon>
    </lineage>
</organism>
<evidence type="ECO:0000313" key="3">
    <source>
        <dbReference type="Proteomes" id="UP000708576"/>
    </source>
</evidence>
<feature type="signal peptide" evidence="1">
    <location>
        <begin position="1"/>
        <end position="22"/>
    </location>
</feature>
<dbReference type="Gene3D" id="2.20.110.10">
    <property type="entry name" value="Histone H3 K4-specific methyltransferase SET7/9 N-terminal domain"/>
    <property type="match status" value="1"/>
</dbReference>
<protein>
    <recommendedName>
        <fullName evidence="4">MORN repeat variant</fullName>
    </recommendedName>
</protein>
<evidence type="ECO:0008006" key="4">
    <source>
        <dbReference type="Google" id="ProtNLM"/>
    </source>
</evidence>
<keyword evidence="1" id="KW-0732">Signal</keyword>
<dbReference type="PROSITE" id="PS51257">
    <property type="entry name" value="PROKAR_LIPOPROTEIN"/>
    <property type="match status" value="1"/>
</dbReference>
<dbReference type="InterPro" id="IPR011652">
    <property type="entry name" value="MORN_2"/>
</dbReference>
<gene>
    <name evidence="2" type="ORF">KEM10_01845</name>
</gene>
<keyword evidence="3" id="KW-1185">Reference proteome</keyword>
<dbReference type="EMBL" id="JAGUCO010000001">
    <property type="protein sequence ID" value="MBS2097000.1"/>
    <property type="molecule type" value="Genomic_DNA"/>
</dbReference>
<comment type="caution">
    <text evidence="2">The sequence shown here is derived from an EMBL/GenBank/DDBJ whole genome shotgun (WGS) entry which is preliminary data.</text>
</comment>
<dbReference type="Pfam" id="PF07661">
    <property type="entry name" value="MORN_2"/>
    <property type="match status" value="3"/>
</dbReference>
<feature type="chain" id="PRO_5047369116" description="MORN repeat variant" evidence="1">
    <location>
        <begin position="23"/>
        <end position="262"/>
    </location>
</feature>
<name>A0ABS5JQ41_9BACT</name>
<dbReference type="RefSeq" id="WP_212212721.1">
    <property type="nucleotide sequence ID" value="NZ_JAGUCO010000001.1"/>
</dbReference>
<reference evidence="2 3" key="1">
    <citation type="journal article" date="2015" name="Int. J. Syst. Evol. Microbiol.">
        <title>Carboxylicivirga linearis sp. nov., isolated from a sea cucumber culture pond.</title>
        <authorList>
            <person name="Wang F.Q."/>
            <person name="Zhou Y.X."/>
            <person name="Lin X.Z."/>
            <person name="Chen G.J."/>
            <person name="Du Z.J."/>
        </authorList>
    </citation>
    <scope>NUCLEOTIDE SEQUENCE [LARGE SCALE GENOMIC DNA]</scope>
    <source>
        <strain evidence="2 3">FB218</strain>
    </source>
</reference>
<proteinExistence type="predicted"/>
<dbReference type="Proteomes" id="UP000708576">
    <property type="component" value="Unassembled WGS sequence"/>
</dbReference>